<organism evidence="2 3">
    <name type="scientific">Mongoliibacter ruber</name>
    <dbReference type="NCBI Taxonomy" id="1750599"/>
    <lineage>
        <taxon>Bacteria</taxon>
        <taxon>Pseudomonadati</taxon>
        <taxon>Bacteroidota</taxon>
        <taxon>Cytophagia</taxon>
        <taxon>Cytophagales</taxon>
        <taxon>Cyclobacteriaceae</taxon>
        <taxon>Mongoliibacter</taxon>
    </lineage>
</organism>
<proteinExistence type="predicted"/>
<protein>
    <recommendedName>
        <fullName evidence="1">AAA+ ATPase domain-containing protein</fullName>
    </recommendedName>
</protein>
<comment type="caution">
    <text evidence="2">The sequence shown here is derived from an EMBL/GenBank/DDBJ whole genome shotgun (WGS) entry which is preliminary data.</text>
</comment>
<sequence length="393" mass="45441">MEVLIKKSERKAKSVKEKQKRYLYHQIDWTQSLILILGYRGSGKTTLLLQYLSTSDKKGIYLSLDDFYFETHRLVAFVNELYELGYRLFLLDEVHRYAFWSKDLKQLYDDYDDIQVIATGSSILDISRGNADLSRRASVYHLHGLSFREYLNFQYRTDLSSFTLDDILTKHHALAPELLDNIPVQSYFQDYLKFGYFPFFLESKIGYSQKLQETIQLVIDTDIAPFEELQHSTVRTLKKLLVVLSESVPFTPNINKLAEKLETPRNTILRLLDILDQAQILKLLRSATKGISYLQKPDKIYLQNPNFIHLFSPTMANVGNVRETFFINQLSAVHKVTSPKYGDFMVDDAYVFEVGGGSKTTDQIQGIPNAYLALDIESGNGKRIPLWLFGMLY</sequence>
<dbReference type="InterPro" id="IPR027417">
    <property type="entry name" value="P-loop_NTPase"/>
</dbReference>
<dbReference type="InterPro" id="IPR003593">
    <property type="entry name" value="AAA+_ATPase"/>
</dbReference>
<name>A0A2T0WLK5_9BACT</name>
<accession>A0A2T0WLK5</accession>
<dbReference type="AlphaFoldDB" id="A0A2T0WLK5"/>
<dbReference type="PANTHER" id="PTHR42990:SF1">
    <property type="entry name" value="AAA+ ATPASE DOMAIN-CONTAINING PROTEIN"/>
    <property type="match status" value="1"/>
</dbReference>
<dbReference type="EMBL" id="PVTR01000006">
    <property type="protein sequence ID" value="PRY87404.1"/>
    <property type="molecule type" value="Genomic_DNA"/>
</dbReference>
<dbReference type="RefSeq" id="WP_106133702.1">
    <property type="nucleotide sequence ID" value="NZ_PVTR01000006.1"/>
</dbReference>
<dbReference type="SMART" id="SM00382">
    <property type="entry name" value="AAA"/>
    <property type="match status" value="1"/>
</dbReference>
<dbReference type="Gene3D" id="3.40.50.300">
    <property type="entry name" value="P-loop containing nucleotide triphosphate hydrolases"/>
    <property type="match status" value="1"/>
</dbReference>
<dbReference type="InterPro" id="IPR041682">
    <property type="entry name" value="AAA_14"/>
</dbReference>
<reference evidence="2 3" key="1">
    <citation type="submission" date="2018-03" db="EMBL/GenBank/DDBJ databases">
        <title>Genomic Encyclopedia of Archaeal and Bacterial Type Strains, Phase II (KMG-II): from individual species to whole genera.</title>
        <authorList>
            <person name="Goeker M."/>
        </authorList>
    </citation>
    <scope>NUCLEOTIDE SEQUENCE [LARGE SCALE GENOMIC DNA]</scope>
    <source>
        <strain evidence="2 3">DSM 27929</strain>
    </source>
</reference>
<evidence type="ECO:0000313" key="3">
    <source>
        <dbReference type="Proteomes" id="UP000238157"/>
    </source>
</evidence>
<evidence type="ECO:0000259" key="1">
    <source>
        <dbReference type="SMART" id="SM00382"/>
    </source>
</evidence>
<dbReference type="Proteomes" id="UP000238157">
    <property type="component" value="Unassembled WGS sequence"/>
</dbReference>
<evidence type="ECO:0000313" key="2">
    <source>
        <dbReference type="EMBL" id="PRY87404.1"/>
    </source>
</evidence>
<gene>
    <name evidence="2" type="ORF">CLW00_10623</name>
</gene>
<dbReference type="Pfam" id="PF13173">
    <property type="entry name" value="AAA_14"/>
    <property type="match status" value="1"/>
</dbReference>
<keyword evidence="3" id="KW-1185">Reference proteome</keyword>
<feature type="domain" description="AAA+ ATPase" evidence="1">
    <location>
        <begin position="30"/>
        <end position="145"/>
    </location>
</feature>
<dbReference type="SUPFAM" id="SSF52540">
    <property type="entry name" value="P-loop containing nucleoside triphosphate hydrolases"/>
    <property type="match status" value="1"/>
</dbReference>
<dbReference type="OrthoDB" id="9768467at2"/>
<dbReference type="PANTHER" id="PTHR42990">
    <property type="entry name" value="ATPASE"/>
    <property type="match status" value="1"/>
</dbReference>